<reference evidence="6 7" key="1">
    <citation type="submission" date="2014-02" db="EMBL/GenBank/DDBJ databases">
        <title>The genome sequence of Colletotrichum fioriniae PJ7.</title>
        <authorList>
            <person name="Baroncelli R."/>
            <person name="Thon M.R."/>
        </authorList>
    </citation>
    <scope>NUCLEOTIDE SEQUENCE [LARGE SCALE GENOMIC DNA]</scope>
    <source>
        <strain evidence="6 7">PJ7</strain>
    </source>
</reference>
<dbReference type="InterPro" id="IPR053208">
    <property type="entry name" value="GMC_Oxidoreductase_CD"/>
</dbReference>
<proteinExistence type="inferred from homology"/>
<dbReference type="InterPro" id="IPR007867">
    <property type="entry name" value="GMC_OxRtase_C"/>
</dbReference>
<feature type="chain" id="PRO_5001457247" evidence="4">
    <location>
        <begin position="22"/>
        <end position="547"/>
    </location>
</feature>
<organism evidence="6 7">
    <name type="scientific">Colletotrichum fioriniae PJ7</name>
    <dbReference type="NCBI Taxonomy" id="1445577"/>
    <lineage>
        <taxon>Eukaryota</taxon>
        <taxon>Fungi</taxon>
        <taxon>Dikarya</taxon>
        <taxon>Ascomycota</taxon>
        <taxon>Pezizomycotina</taxon>
        <taxon>Sordariomycetes</taxon>
        <taxon>Hypocreomycetidae</taxon>
        <taxon>Glomerellales</taxon>
        <taxon>Glomerellaceae</taxon>
        <taxon>Colletotrichum</taxon>
        <taxon>Colletotrichum acutatum species complex</taxon>
    </lineage>
</organism>
<feature type="binding site" evidence="2">
    <location>
        <begin position="527"/>
        <end position="528"/>
    </location>
    <ligand>
        <name>FAD</name>
        <dbReference type="ChEBI" id="CHEBI:57692"/>
    </ligand>
</feature>
<comment type="caution">
    <text evidence="6">The sequence shown here is derived from an EMBL/GenBank/DDBJ whole genome shotgun (WGS) entry which is preliminary data.</text>
</comment>
<dbReference type="EMBL" id="JARH01000489">
    <property type="protein sequence ID" value="EXF79989.1"/>
    <property type="molecule type" value="Genomic_DNA"/>
</dbReference>
<dbReference type="KEGG" id="cfj:CFIO01_00885"/>
<dbReference type="InterPro" id="IPR036188">
    <property type="entry name" value="FAD/NAD-bd_sf"/>
</dbReference>
<dbReference type="Gene3D" id="3.30.410.10">
    <property type="entry name" value="Cholesterol Oxidase, domain 2"/>
    <property type="match status" value="1"/>
</dbReference>
<dbReference type="eggNOG" id="KOG1238">
    <property type="taxonomic scope" value="Eukaryota"/>
</dbReference>
<comment type="similarity">
    <text evidence="1 3">Belongs to the GMC oxidoreductase family.</text>
</comment>
<dbReference type="InterPro" id="IPR012132">
    <property type="entry name" value="GMC_OxRdtase"/>
</dbReference>
<keyword evidence="7" id="KW-1185">Reference proteome</keyword>
<dbReference type="PIRSF" id="PIRSF000137">
    <property type="entry name" value="Alcohol_oxidase"/>
    <property type="match status" value="1"/>
</dbReference>
<feature type="signal peptide" evidence="4">
    <location>
        <begin position="1"/>
        <end position="21"/>
    </location>
</feature>
<dbReference type="InterPro" id="IPR000172">
    <property type="entry name" value="GMC_OxRdtase_N"/>
</dbReference>
<dbReference type="Pfam" id="PF00732">
    <property type="entry name" value="GMC_oxred_N"/>
    <property type="match status" value="1"/>
</dbReference>
<evidence type="ECO:0000256" key="4">
    <source>
        <dbReference type="SAM" id="SignalP"/>
    </source>
</evidence>
<dbReference type="Pfam" id="PF13450">
    <property type="entry name" value="NAD_binding_8"/>
    <property type="match status" value="1"/>
</dbReference>
<evidence type="ECO:0000256" key="2">
    <source>
        <dbReference type="PIRSR" id="PIRSR000137-2"/>
    </source>
</evidence>
<sequence>MKLFSGFLGLALAQLSMTSLAATVPDDVFDYVVVGSGPGGIVTADKLSASGKNVLLIERGPPSSFRWGGRMRGTWLENSNLTRFDVPGLYGFIWQDSVGIKCPDVVPMAGCVLGGGSAINAGLWFKPQRLDWDTQFPHGWKAEDLSAATDRAFQRVPWTNIHSKDGILYNREANDLITKGLVENGWTSVEANNEPDAKRRTVSQSEYFFQHGERGGLLETYLVSAAARGNFKLWTNTLVTRVERGGESVTGVQVEPAGEGGYNGTVKLAAGGIGPKDQLEVVQKAEGDALVDSAQWIDLPVGYNLDDHVNTNILFEHPDIVNYDFNSAYNNPIPDDAAAYLSNRSGILTQAAPNINPIFWDAVQGEDGIDRWFQWTSYVGGPQRGRTHNTSGMAAALGLGKTSRGRVTINSSLAMDVSVLPYFNDEGNHDFEAVVTTVSGVVKAISSIPGATMINPAPDQDVRDYVQNVAVDIGRTANHWVGTTHLGTDSALEGGKSVVDLNAQVYGTKNLHIVDAGILNGIFTANPQAGIVVAAEKVAEDIIKLHG</sequence>
<keyword evidence="3" id="KW-0285">Flavoprotein</keyword>
<dbReference type="GO" id="GO:0016614">
    <property type="term" value="F:oxidoreductase activity, acting on CH-OH group of donors"/>
    <property type="evidence" value="ECO:0007669"/>
    <property type="project" value="InterPro"/>
</dbReference>
<accession>A0A010RPT8</accession>
<dbReference type="Proteomes" id="UP000020467">
    <property type="component" value="Unassembled WGS sequence"/>
</dbReference>
<dbReference type="GO" id="GO:0050660">
    <property type="term" value="F:flavin adenine dinucleotide binding"/>
    <property type="evidence" value="ECO:0007669"/>
    <property type="project" value="InterPro"/>
</dbReference>
<evidence type="ECO:0000313" key="6">
    <source>
        <dbReference type="EMBL" id="EXF79989.1"/>
    </source>
</evidence>
<dbReference type="Gene3D" id="3.50.50.60">
    <property type="entry name" value="FAD/NAD(P)-binding domain"/>
    <property type="match status" value="1"/>
</dbReference>
<evidence type="ECO:0000256" key="1">
    <source>
        <dbReference type="ARBA" id="ARBA00010790"/>
    </source>
</evidence>
<comment type="cofactor">
    <cofactor evidence="2">
        <name>FAD</name>
        <dbReference type="ChEBI" id="CHEBI:57692"/>
    </cofactor>
</comment>
<dbReference type="HOGENOM" id="CLU_011025_2_1_1"/>
<feature type="binding site" evidence="2">
    <location>
        <position position="239"/>
    </location>
    <ligand>
        <name>FAD</name>
        <dbReference type="ChEBI" id="CHEBI:57692"/>
    </ligand>
</feature>
<keyword evidence="4" id="KW-0732">Signal</keyword>
<keyword evidence="2 3" id="KW-0274">FAD</keyword>
<protein>
    <submittedName>
        <fullName evidence="6">Fungal cellulose binding domain-containing protein</fullName>
    </submittedName>
</protein>
<gene>
    <name evidence="6" type="ORF">CFIO01_00885</name>
</gene>
<dbReference type="Pfam" id="PF05199">
    <property type="entry name" value="GMC_oxred_C"/>
    <property type="match status" value="1"/>
</dbReference>
<feature type="domain" description="Glucose-methanol-choline oxidoreductase N-terminal" evidence="5">
    <location>
        <begin position="110"/>
        <end position="133"/>
    </location>
</feature>
<evidence type="ECO:0000256" key="3">
    <source>
        <dbReference type="RuleBase" id="RU003968"/>
    </source>
</evidence>
<evidence type="ECO:0000313" key="7">
    <source>
        <dbReference type="Proteomes" id="UP000020467"/>
    </source>
</evidence>
<evidence type="ECO:0000259" key="5">
    <source>
        <dbReference type="PROSITE" id="PS00623"/>
    </source>
</evidence>
<dbReference type="PANTHER" id="PTHR47190:SF2">
    <property type="entry name" value="CELLOBIOSE DEHYDROGENASE (AFU_ORTHOLOGUE AFUA_2G17620)"/>
    <property type="match status" value="1"/>
</dbReference>
<dbReference type="SUPFAM" id="SSF54373">
    <property type="entry name" value="FAD-linked reductases, C-terminal domain"/>
    <property type="match status" value="1"/>
</dbReference>
<dbReference type="PROSITE" id="PS00623">
    <property type="entry name" value="GMC_OXRED_1"/>
    <property type="match status" value="1"/>
</dbReference>
<feature type="binding site" evidence="2">
    <location>
        <position position="112"/>
    </location>
    <ligand>
        <name>FAD</name>
        <dbReference type="ChEBI" id="CHEBI:57692"/>
    </ligand>
</feature>
<dbReference type="SUPFAM" id="SSF51905">
    <property type="entry name" value="FAD/NAD(P)-binding domain"/>
    <property type="match status" value="1"/>
</dbReference>
<dbReference type="AlphaFoldDB" id="A0A010RPT8"/>
<dbReference type="OrthoDB" id="413885at2759"/>
<dbReference type="PANTHER" id="PTHR47190">
    <property type="entry name" value="DEHYDROGENASE, PUTATIVE-RELATED"/>
    <property type="match status" value="1"/>
</dbReference>
<name>A0A010RPT8_9PEZI</name>